<dbReference type="Proteomes" id="UP000095333">
    <property type="component" value="Unassembled WGS sequence"/>
</dbReference>
<organism evidence="2 3">
    <name type="scientific">Phocaeicola vulgatus</name>
    <name type="common">Bacteroides vulgatus</name>
    <dbReference type="NCBI Taxonomy" id="821"/>
    <lineage>
        <taxon>Bacteria</taxon>
        <taxon>Pseudomonadati</taxon>
        <taxon>Bacteroidota</taxon>
        <taxon>Bacteroidia</taxon>
        <taxon>Bacteroidales</taxon>
        <taxon>Bacteroidaceae</taxon>
        <taxon>Phocaeicola</taxon>
    </lineage>
</organism>
<accession>A0A174P3K4</accession>
<reference evidence="2 3" key="1">
    <citation type="submission" date="2015-09" db="EMBL/GenBank/DDBJ databases">
        <authorList>
            <consortium name="Pathogen Informatics"/>
        </authorList>
    </citation>
    <scope>NUCLEOTIDE SEQUENCE [LARGE SCALE GENOMIC DNA]</scope>
    <source>
        <strain evidence="2 3">2789STDY5834842</strain>
    </source>
</reference>
<feature type="compositionally biased region" description="Polar residues" evidence="1">
    <location>
        <begin position="59"/>
        <end position="74"/>
    </location>
</feature>
<sequence length="128" mass="14563">MWAYGFLRNPSGHIPRKGYPAFSHKHVWKAPPCPDYTYDVQFPQNCIRFFRRQQEDQDTVPSSSHESGRRTGTCTGKERHRHNFRICQVCGDIACDAAILQLMCPRPFSSTGAPYFYADQAGTRSGSC</sequence>
<evidence type="ECO:0000313" key="3">
    <source>
        <dbReference type="Proteomes" id="UP000095333"/>
    </source>
</evidence>
<evidence type="ECO:0000256" key="1">
    <source>
        <dbReference type="SAM" id="MobiDB-lite"/>
    </source>
</evidence>
<protein>
    <submittedName>
        <fullName evidence="2">Uncharacterized protein</fullName>
    </submittedName>
</protein>
<feature type="region of interest" description="Disordered" evidence="1">
    <location>
        <begin position="53"/>
        <end position="76"/>
    </location>
</feature>
<proteinExistence type="predicted"/>
<name>A0A174P3K4_PHOVU</name>
<dbReference type="EMBL" id="CYZI01000071">
    <property type="protein sequence ID" value="CUP54071.1"/>
    <property type="molecule type" value="Genomic_DNA"/>
</dbReference>
<dbReference type="AlphaFoldDB" id="A0A174P3K4"/>
<evidence type="ECO:0000313" key="2">
    <source>
        <dbReference type="EMBL" id="CUP54071.1"/>
    </source>
</evidence>
<gene>
    <name evidence="2" type="ORF">ERS852457_04289</name>
</gene>